<dbReference type="PROSITE" id="PS00061">
    <property type="entry name" value="ADH_SHORT"/>
    <property type="match status" value="1"/>
</dbReference>
<name>A0AAF0J3I2_9BASI</name>
<dbReference type="PRINTS" id="PR00080">
    <property type="entry name" value="SDRFAMILY"/>
</dbReference>
<evidence type="ECO:0000256" key="4">
    <source>
        <dbReference type="RuleBase" id="RU000363"/>
    </source>
</evidence>
<keyword evidence="7" id="KW-1185">Reference proteome</keyword>
<evidence type="ECO:0000256" key="2">
    <source>
        <dbReference type="ARBA" id="ARBA00022857"/>
    </source>
</evidence>
<dbReference type="PANTHER" id="PTHR42901">
    <property type="entry name" value="ALCOHOL DEHYDROGENASE"/>
    <property type="match status" value="1"/>
</dbReference>
<dbReference type="InterPro" id="IPR057326">
    <property type="entry name" value="KR_dom"/>
</dbReference>
<keyword evidence="2" id="KW-0521">NADP</keyword>
<dbReference type="InterPro" id="IPR020904">
    <property type="entry name" value="Sc_DH/Rdtase_CS"/>
</dbReference>
<sequence>MSVFSSARLHDKVVLVTGASSGIGAAAAKLFARAGANVVIAARRAEKLAEVQAACQEANKAGSTGHGGQYATISLDIRSNESLDTVLQRLPPWASNVDVLVNNAGLAMGTAKVGEIRPEDLDAMFETNVRGLIYLTQLYVRQCKERRAGHIINIGSIAGLEPYPGGSVYCATKFAVRSFTEALMKELVDTPIRVTNVQPGMVETEFSLVRYYGDKKAADKVYDGIEALTADDIAEEIVWAASRPPHVNVAETLVLPVNQAGPFHVARSSH</sequence>
<evidence type="ECO:0000256" key="3">
    <source>
        <dbReference type="ARBA" id="ARBA00023002"/>
    </source>
</evidence>
<proteinExistence type="inferred from homology"/>
<gene>
    <name evidence="6" type="ORF">MNAN1_001847</name>
</gene>
<dbReference type="SUPFAM" id="SSF51735">
    <property type="entry name" value="NAD(P)-binding Rossmann-fold domains"/>
    <property type="match status" value="1"/>
</dbReference>
<reference evidence="6" key="1">
    <citation type="submission" date="2023-03" db="EMBL/GenBank/DDBJ databases">
        <title>Mating type loci evolution in Malassezia.</title>
        <authorList>
            <person name="Coelho M.A."/>
        </authorList>
    </citation>
    <scope>NUCLEOTIDE SEQUENCE</scope>
    <source>
        <strain evidence="6">CBS 9557</strain>
    </source>
</reference>
<dbReference type="EMBL" id="CP119894">
    <property type="protein sequence ID" value="WFD26858.1"/>
    <property type="molecule type" value="Genomic_DNA"/>
</dbReference>
<dbReference type="GO" id="GO:0016616">
    <property type="term" value="F:oxidoreductase activity, acting on the CH-OH group of donors, NAD or NADP as acceptor"/>
    <property type="evidence" value="ECO:0007669"/>
    <property type="project" value="UniProtKB-ARBA"/>
</dbReference>
<organism evidence="6 7">
    <name type="scientific">Malassezia nana</name>
    <dbReference type="NCBI Taxonomy" id="180528"/>
    <lineage>
        <taxon>Eukaryota</taxon>
        <taxon>Fungi</taxon>
        <taxon>Dikarya</taxon>
        <taxon>Basidiomycota</taxon>
        <taxon>Ustilaginomycotina</taxon>
        <taxon>Malasseziomycetes</taxon>
        <taxon>Malasseziales</taxon>
        <taxon>Malasseziaceae</taxon>
        <taxon>Malassezia</taxon>
    </lineage>
</organism>
<dbReference type="Gene3D" id="3.40.50.720">
    <property type="entry name" value="NAD(P)-binding Rossmann-like Domain"/>
    <property type="match status" value="1"/>
</dbReference>
<evidence type="ECO:0000313" key="6">
    <source>
        <dbReference type="EMBL" id="WFD26858.1"/>
    </source>
</evidence>
<dbReference type="Proteomes" id="UP001213623">
    <property type="component" value="Chromosome 3"/>
</dbReference>
<feature type="domain" description="Ketoreductase" evidence="5">
    <location>
        <begin position="12"/>
        <end position="204"/>
    </location>
</feature>
<dbReference type="InterPro" id="IPR036291">
    <property type="entry name" value="NAD(P)-bd_dom_sf"/>
</dbReference>
<dbReference type="AlphaFoldDB" id="A0AAF0J3I2"/>
<dbReference type="FunFam" id="3.40.50.720:FF:000047">
    <property type="entry name" value="NADP-dependent L-serine/L-allo-threonine dehydrogenase"/>
    <property type="match status" value="1"/>
</dbReference>
<comment type="similarity">
    <text evidence="1 4">Belongs to the short-chain dehydrogenases/reductases (SDR) family.</text>
</comment>
<dbReference type="Pfam" id="PF00106">
    <property type="entry name" value="adh_short"/>
    <property type="match status" value="1"/>
</dbReference>
<dbReference type="InterPro" id="IPR002347">
    <property type="entry name" value="SDR_fam"/>
</dbReference>
<keyword evidence="3 6" id="KW-0560">Oxidoreductase</keyword>
<dbReference type="PRINTS" id="PR00081">
    <property type="entry name" value="GDHRDH"/>
</dbReference>
<dbReference type="PANTHER" id="PTHR42901:SF1">
    <property type="entry name" value="ALCOHOL DEHYDROGENASE"/>
    <property type="match status" value="1"/>
</dbReference>
<dbReference type="SMART" id="SM00822">
    <property type="entry name" value="PKS_KR"/>
    <property type="match status" value="1"/>
</dbReference>
<evidence type="ECO:0000259" key="5">
    <source>
        <dbReference type="SMART" id="SM00822"/>
    </source>
</evidence>
<dbReference type="EC" id="1.1.1.381" evidence="6"/>
<accession>A0AAF0J3I2</accession>
<evidence type="ECO:0000256" key="1">
    <source>
        <dbReference type="ARBA" id="ARBA00006484"/>
    </source>
</evidence>
<protein>
    <submittedName>
        <fullName evidence="6">3-hydroxy acid dehydrogenase</fullName>
        <ecNumber evidence="6">1.1.1.381</ecNumber>
    </submittedName>
</protein>
<evidence type="ECO:0000313" key="7">
    <source>
        <dbReference type="Proteomes" id="UP001213623"/>
    </source>
</evidence>